<dbReference type="InterPro" id="IPR033917">
    <property type="entry name" value="ML_PG-PI_TP"/>
</dbReference>
<organism evidence="10 11">
    <name type="scientific">Punctularia strigosozonata (strain HHB-11173)</name>
    <name type="common">White-rot fungus</name>
    <dbReference type="NCBI Taxonomy" id="741275"/>
    <lineage>
        <taxon>Eukaryota</taxon>
        <taxon>Fungi</taxon>
        <taxon>Dikarya</taxon>
        <taxon>Basidiomycota</taxon>
        <taxon>Agaricomycotina</taxon>
        <taxon>Agaricomycetes</taxon>
        <taxon>Corticiales</taxon>
        <taxon>Punctulariaceae</taxon>
        <taxon>Punctularia</taxon>
    </lineage>
</organism>
<dbReference type="EMBL" id="JH687552">
    <property type="protein sequence ID" value="EIN04960.1"/>
    <property type="molecule type" value="Genomic_DNA"/>
</dbReference>
<dbReference type="Gene3D" id="2.60.40.770">
    <property type="match status" value="1"/>
</dbReference>
<evidence type="ECO:0000256" key="5">
    <source>
        <dbReference type="ARBA" id="ARBA00022448"/>
    </source>
</evidence>
<dbReference type="PANTHER" id="PTHR11306:SF0">
    <property type="entry name" value="PHOSPHATIDYLGLYCEROL_PHOSPHATIDYLINOSITOL TRANSFER PROTEIN"/>
    <property type="match status" value="1"/>
</dbReference>
<keyword evidence="6 8" id="KW-0732">Signal</keyword>
<evidence type="ECO:0000256" key="8">
    <source>
        <dbReference type="SAM" id="SignalP"/>
    </source>
</evidence>
<comment type="similarity">
    <text evidence="2">Belongs to the NPC2 family.</text>
</comment>
<feature type="signal peptide" evidence="8">
    <location>
        <begin position="1"/>
        <end position="25"/>
    </location>
</feature>
<keyword evidence="5" id="KW-0813">Transport</keyword>
<evidence type="ECO:0000256" key="1">
    <source>
        <dbReference type="ARBA" id="ARBA00002053"/>
    </source>
</evidence>
<reference evidence="11" key="1">
    <citation type="journal article" date="2012" name="Science">
        <title>The Paleozoic origin of enzymatic lignin decomposition reconstructed from 31 fungal genomes.</title>
        <authorList>
            <person name="Floudas D."/>
            <person name="Binder M."/>
            <person name="Riley R."/>
            <person name="Barry K."/>
            <person name="Blanchette R.A."/>
            <person name="Henrissat B."/>
            <person name="Martinez A.T."/>
            <person name="Otillar R."/>
            <person name="Spatafora J.W."/>
            <person name="Yadav J.S."/>
            <person name="Aerts A."/>
            <person name="Benoit I."/>
            <person name="Boyd A."/>
            <person name="Carlson A."/>
            <person name="Copeland A."/>
            <person name="Coutinho P.M."/>
            <person name="de Vries R.P."/>
            <person name="Ferreira P."/>
            <person name="Findley K."/>
            <person name="Foster B."/>
            <person name="Gaskell J."/>
            <person name="Glotzer D."/>
            <person name="Gorecki P."/>
            <person name="Heitman J."/>
            <person name="Hesse C."/>
            <person name="Hori C."/>
            <person name="Igarashi K."/>
            <person name="Jurgens J.A."/>
            <person name="Kallen N."/>
            <person name="Kersten P."/>
            <person name="Kohler A."/>
            <person name="Kuees U."/>
            <person name="Kumar T.K.A."/>
            <person name="Kuo A."/>
            <person name="LaButti K."/>
            <person name="Larrondo L.F."/>
            <person name="Lindquist E."/>
            <person name="Ling A."/>
            <person name="Lombard V."/>
            <person name="Lucas S."/>
            <person name="Lundell T."/>
            <person name="Martin R."/>
            <person name="McLaughlin D.J."/>
            <person name="Morgenstern I."/>
            <person name="Morin E."/>
            <person name="Murat C."/>
            <person name="Nagy L.G."/>
            <person name="Nolan M."/>
            <person name="Ohm R.A."/>
            <person name="Patyshakuliyeva A."/>
            <person name="Rokas A."/>
            <person name="Ruiz-Duenas F.J."/>
            <person name="Sabat G."/>
            <person name="Salamov A."/>
            <person name="Samejima M."/>
            <person name="Schmutz J."/>
            <person name="Slot J.C."/>
            <person name="St John F."/>
            <person name="Stenlid J."/>
            <person name="Sun H."/>
            <person name="Sun S."/>
            <person name="Syed K."/>
            <person name="Tsang A."/>
            <person name="Wiebenga A."/>
            <person name="Young D."/>
            <person name="Pisabarro A."/>
            <person name="Eastwood D.C."/>
            <person name="Martin F."/>
            <person name="Cullen D."/>
            <person name="Grigoriev I.V."/>
            <person name="Hibbett D.S."/>
        </authorList>
    </citation>
    <scope>NUCLEOTIDE SEQUENCE [LARGE SCALE GENOMIC DNA]</scope>
    <source>
        <strain evidence="11">HHB-11173 SS5</strain>
    </source>
</reference>
<evidence type="ECO:0000256" key="3">
    <source>
        <dbReference type="ARBA" id="ARBA00011245"/>
    </source>
</evidence>
<feature type="domain" description="MD-2-related lipid-recognition" evidence="9">
    <location>
        <begin position="51"/>
        <end position="173"/>
    </location>
</feature>
<dbReference type="Pfam" id="PF02221">
    <property type="entry name" value="E1_DerP2_DerF2"/>
    <property type="match status" value="1"/>
</dbReference>
<dbReference type="HOGENOM" id="CLU_097982_3_0_1"/>
<dbReference type="InterPro" id="IPR014756">
    <property type="entry name" value="Ig_E-set"/>
</dbReference>
<dbReference type="eggNOG" id="KOG4680">
    <property type="taxonomic scope" value="Eukaryota"/>
</dbReference>
<dbReference type="GO" id="GO:0032366">
    <property type="term" value="P:intracellular sterol transport"/>
    <property type="evidence" value="ECO:0007669"/>
    <property type="project" value="InterPro"/>
</dbReference>
<sequence length="184" mass="20314">MPRLALLALAMFFMGLACSANATLAEQTILTSVKQESLSATVVRAKTSWRWLDCGSSTDVVRIESIEVSPDPPEKGKDLSIEVTGNAGEVVEDGAFADVTVKIGPLRVLQKRYDLCEEARNANASIQCPIDEGRHIVNQTVTLPKEIPNALYRINVRGYTMNDEDMVCIDLDVDFRNRPFPDVE</sequence>
<evidence type="ECO:0000256" key="4">
    <source>
        <dbReference type="ARBA" id="ARBA00016056"/>
    </source>
</evidence>
<evidence type="ECO:0000313" key="10">
    <source>
        <dbReference type="EMBL" id="EIN04960.1"/>
    </source>
</evidence>
<dbReference type="SUPFAM" id="SSF81296">
    <property type="entry name" value="E set domains"/>
    <property type="match status" value="1"/>
</dbReference>
<evidence type="ECO:0000313" key="11">
    <source>
        <dbReference type="Proteomes" id="UP000054196"/>
    </source>
</evidence>
<evidence type="ECO:0000256" key="6">
    <source>
        <dbReference type="ARBA" id="ARBA00022729"/>
    </source>
</evidence>
<dbReference type="InterPro" id="IPR003172">
    <property type="entry name" value="ML_dom"/>
</dbReference>
<dbReference type="InterPro" id="IPR039670">
    <property type="entry name" value="NPC2-like"/>
</dbReference>
<proteinExistence type="inferred from homology"/>
<feature type="chain" id="PRO_5004455282" description="Phosphatidylglycerol/phosphatidylinositol transfer protein" evidence="8">
    <location>
        <begin position="26"/>
        <end position="184"/>
    </location>
</feature>
<accession>R7S3H2</accession>
<comment type="function">
    <text evidence="1">Catalyzes the intermembrane transfer of phosphatidylglycerol and phosphatidylinositol.</text>
</comment>
<dbReference type="AlphaFoldDB" id="R7S3H2"/>
<dbReference type="PROSITE" id="PS51257">
    <property type="entry name" value="PROKAR_LIPOPROTEIN"/>
    <property type="match status" value="1"/>
</dbReference>
<evidence type="ECO:0000256" key="2">
    <source>
        <dbReference type="ARBA" id="ARBA00006370"/>
    </source>
</evidence>
<dbReference type="SMART" id="SM00737">
    <property type="entry name" value="ML"/>
    <property type="match status" value="1"/>
</dbReference>
<dbReference type="OMA" id="HQTYDLC"/>
<protein>
    <recommendedName>
        <fullName evidence="4">Phosphatidylglycerol/phosphatidylinositol transfer protein</fullName>
    </recommendedName>
</protein>
<dbReference type="GeneID" id="18876795"/>
<dbReference type="GO" id="GO:0032934">
    <property type="term" value="F:sterol binding"/>
    <property type="evidence" value="ECO:0007669"/>
    <property type="project" value="InterPro"/>
</dbReference>
<dbReference type="CDD" id="cd00917">
    <property type="entry name" value="PG-PI_TP"/>
    <property type="match status" value="1"/>
</dbReference>
<dbReference type="KEGG" id="psq:PUNSTDRAFT_116237"/>
<gene>
    <name evidence="10" type="ORF">PUNSTDRAFT_116237</name>
</gene>
<dbReference type="OrthoDB" id="6409159at2759"/>
<keyword evidence="7" id="KW-0445">Lipid transport</keyword>
<comment type="subunit">
    <text evidence="3">Monomer.</text>
</comment>
<evidence type="ECO:0000259" key="9">
    <source>
        <dbReference type="SMART" id="SM00737"/>
    </source>
</evidence>
<dbReference type="Proteomes" id="UP000054196">
    <property type="component" value="Unassembled WGS sequence"/>
</dbReference>
<dbReference type="RefSeq" id="XP_007387883.1">
    <property type="nucleotide sequence ID" value="XM_007387821.1"/>
</dbReference>
<name>R7S3H2_PUNST</name>
<dbReference type="PANTHER" id="PTHR11306">
    <property type="entry name" value="NIEMANN PICK TYPE C2 PROTEIN NPC2-RELATED"/>
    <property type="match status" value="1"/>
</dbReference>
<evidence type="ECO:0000256" key="7">
    <source>
        <dbReference type="ARBA" id="ARBA00023055"/>
    </source>
</evidence>
<keyword evidence="11" id="KW-1185">Reference proteome</keyword>